<feature type="domain" description="ABC transmembrane type-1" evidence="8">
    <location>
        <begin position="58"/>
        <end position="239"/>
    </location>
</feature>
<dbReference type="Pfam" id="PF00528">
    <property type="entry name" value="BPD_transp_1"/>
    <property type="match status" value="1"/>
</dbReference>
<dbReference type="KEGG" id="pvw:HU752_015980"/>
<dbReference type="Proteomes" id="UP000634530">
    <property type="component" value="Chromosome"/>
</dbReference>
<evidence type="ECO:0000256" key="5">
    <source>
        <dbReference type="ARBA" id="ARBA00022989"/>
    </source>
</evidence>
<gene>
    <name evidence="9" type="ORF">HU752_015980</name>
</gene>
<feature type="transmembrane region" description="Helical" evidence="7">
    <location>
        <begin position="220"/>
        <end position="239"/>
    </location>
</feature>
<evidence type="ECO:0000256" key="7">
    <source>
        <dbReference type="RuleBase" id="RU363032"/>
    </source>
</evidence>
<name>A0A9E6PRX4_9PSED</name>
<dbReference type="PANTHER" id="PTHR30151:SF25">
    <property type="entry name" value="TAURINE TRANSPORT SYSTEM PERMEASE PROTEIN TAUC"/>
    <property type="match status" value="1"/>
</dbReference>
<evidence type="ECO:0000256" key="1">
    <source>
        <dbReference type="ARBA" id="ARBA00004651"/>
    </source>
</evidence>
<feature type="transmembrane region" description="Helical" evidence="7">
    <location>
        <begin position="58"/>
        <end position="88"/>
    </location>
</feature>
<comment type="subcellular location">
    <subcellularLocation>
        <location evidence="1 7">Cell membrane</location>
        <topology evidence="1 7">Multi-pass membrane protein</topology>
    </subcellularLocation>
</comment>
<dbReference type="PANTHER" id="PTHR30151">
    <property type="entry name" value="ALKANE SULFONATE ABC TRANSPORTER-RELATED, MEMBRANE SUBUNIT"/>
    <property type="match status" value="1"/>
</dbReference>
<organism evidence="9 10">
    <name type="scientific">Pseudomonas vanderleydeniana</name>
    <dbReference type="NCBI Taxonomy" id="2745495"/>
    <lineage>
        <taxon>Bacteria</taxon>
        <taxon>Pseudomonadati</taxon>
        <taxon>Pseudomonadota</taxon>
        <taxon>Gammaproteobacteria</taxon>
        <taxon>Pseudomonadales</taxon>
        <taxon>Pseudomonadaceae</taxon>
        <taxon>Pseudomonas</taxon>
    </lineage>
</organism>
<evidence type="ECO:0000313" key="9">
    <source>
        <dbReference type="EMBL" id="QXI31337.1"/>
    </source>
</evidence>
<evidence type="ECO:0000259" key="8">
    <source>
        <dbReference type="PROSITE" id="PS50928"/>
    </source>
</evidence>
<dbReference type="Gene3D" id="1.10.3720.10">
    <property type="entry name" value="MetI-like"/>
    <property type="match status" value="1"/>
</dbReference>
<sequence length="253" mass="27311">MSRLLGKGRGLLLPLLLLGLWEYLSRQGASGAYAFVPLSSIGAALLELLGNGELLVNLAASLARTCGGLALGILFGIALGVLMALSSLSNRLIGPLFHSIRQVPMLGWIPLIAMWFGNGEFSKMLIVSLAAFYPMVLNTYQGLRHVEQRYREVGQVLVLSRTQQFVHVLLPAALPAIATGVLHALAFAWVTAIGSELFLSSGAGLGNLMMNAEAGSRMEVIVLAVLCIGLCGYLMNLLFNRLSRHLLRWRVTR</sequence>
<dbReference type="InterPro" id="IPR000515">
    <property type="entry name" value="MetI-like"/>
</dbReference>
<dbReference type="CDD" id="cd06261">
    <property type="entry name" value="TM_PBP2"/>
    <property type="match status" value="1"/>
</dbReference>
<dbReference type="SUPFAM" id="SSF161098">
    <property type="entry name" value="MetI-like"/>
    <property type="match status" value="1"/>
</dbReference>
<reference evidence="9 10" key="2">
    <citation type="journal article" date="2021" name="Microorganisms">
        <title>The Ever-Expanding Pseudomonas Genus: Description of 43 New Species and Partition of the Pseudomonas putida Group.</title>
        <authorList>
            <person name="Girard L."/>
            <person name="Lood C."/>
            <person name="Hofte M."/>
            <person name="Vandamme P."/>
            <person name="Rokni-Zadeh H."/>
            <person name="van Noort V."/>
            <person name="Lavigne R."/>
            <person name="De Mot R."/>
        </authorList>
    </citation>
    <scope>NUCLEOTIDE SEQUENCE [LARGE SCALE GENOMIC DNA]</scope>
    <source>
        <strain evidence="9 10">RW8P3</strain>
    </source>
</reference>
<reference evidence="9 10" key="1">
    <citation type="journal article" date="2020" name="Microorganisms">
        <title>Reliable Identification of Environmental Pseudomonas Isolates Using the rpoD Gene.</title>
        <authorList>
            <consortium name="The Broad Institute Genome Sequencing Platform"/>
            <person name="Girard L."/>
            <person name="Lood C."/>
            <person name="Rokni-Zadeh H."/>
            <person name="van Noort V."/>
            <person name="Lavigne R."/>
            <person name="De Mot R."/>
        </authorList>
    </citation>
    <scope>NUCLEOTIDE SEQUENCE [LARGE SCALE GENOMIC DNA]</scope>
    <source>
        <strain evidence="9 10">RW8P3</strain>
    </source>
</reference>
<evidence type="ECO:0000313" key="10">
    <source>
        <dbReference type="Proteomes" id="UP000634530"/>
    </source>
</evidence>
<keyword evidence="2 7" id="KW-0813">Transport</keyword>
<keyword evidence="3" id="KW-1003">Cell membrane</keyword>
<dbReference type="RefSeq" id="WP_186676616.1">
    <property type="nucleotide sequence ID" value="NZ_CP077093.1"/>
</dbReference>
<evidence type="ECO:0000256" key="2">
    <source>
        <dbReference type="ARBA" id="ARBA00022448"/>
    </source>
</evidence>
<feature type="transmembrane region" description="Helical" evidence="7">
    <location>
        <begin position="164"/>
        <end position="190"/>
    </location>
</feature>
<dbReference type="GO" id="GO:0005886">
    <property type="term" value="C:plasma membrane"/>
    <property type="evidence" value="ECO:0007669"/>
    <property type="project" value="UniProtKB-SubCell"/>
</dbReference>
<dbReference type="InterPro" id="IPR035906">
    <property type="entry name" value="MetI-like_sf"/>
</dbReference>
<dbReference type="GO" id="GO:0010438">
    <property type="term" value="P:cellular response to sulfur starvation"/>
    <property type="evidence" value="ECO:0007669"/>
    <property type="project" value="TreeGrafter"/>
</dbReference>
<keyword evidence="10" id="KW-1185">Reference proteome</keyword>
<evidence type="ECO:0000256" key="6">
    <source>
        <dbReference type="ARBA" id="ARBA00023136"/>
    </source>
</evidence>
<dbReference type="EMBL" id="CP077093">
    <property type="protein sequence ID" value="QXI31337.1"/>
    <property type="molecule type" value="Genomic_DNA"/>
</dbReference>
<dbReference type="GO" id="GO:0055085">
    <property type="term" value="P:transmembrane transport"/>
    <property type="evidence" value="ECO:0007669"/>
    <property type="project" value="InterPro"/>
</dbReference>
<accession>A0A9E6PRX4</accession>
<evidence type="ECO:0000256" key="3">
    <source>
        <dbReference type="ARBA" id="ARBA00022475"/>
    </source>
</evidence>
<dbReference type="AlphaFoldDB" id="A0A9E6PRX4"/>
<dbReference type="PROSITE" id="PS50928">
    <property type="entry name" value="ABC_TM1"/>
    <property type="match status" value="1"/>
</dbReference>
<keyword evidence="5 7" id="KW-1133">Transmembrane helix</keyword>
<keyword evidence="6 7" id="KW-0472">Membrane</keyword>
<protein>
    <submittedName>
        <fullName evidence="9">ABC transporter permease</fullName>
    </submittedName>
</protein>
<comment type="similarity">
    <text evidence="7">Belongs to the binding-protein-dependent transport system permease family.</text>
</comment>
<keyword evidence="4 7" id="KW-0812">Transmembrane</keyword>
<proteinExistence type="inferred from homology"/>
<evidence type="ECO:0000256" key="4">
    <source>
        <dbReference type="ARBA" id="ARBA00022692"/>
    </source>
</evidence>